<feature type="compositionally biased region" description="Acidic residues" evidence="1">
    <location>
        <begin position="433"/>
        <end position="445"/>
    </location>
</feature>
<dbReference type="InterPro" id="IPR055148">
    <property type="entry name" value="ZW10_C_2"/>
</dbReference>
<organism evidence="4 5">
    <name type="scientific">Exidia glandulosa HHB12029</name>
    <dbReference type="NCBI Taxonomy" id="1314781"/>
    <lineage>
        <taxon>Eukaryota</taxon>
        <taxon>Fungi</taxon>
        <taxon>Dikarya</taxon>
        <taxon>Basidiomycota</taxon>
        <taxon>Agaricomycotina</taxon>
        <taxon>Agaricomycetes</taxon>
        <taxon>Auriculariales</taxon>
        <taxon>Exidiaceae</taxon>
        <taxon>Exidia</taxon>
    </lineage>
</organism>
<evidence type="ECO:0000259" key="2">
    <source>
        <dbReference type="Pfam" id="PF20666"/>
    </source>
</evidence>
<evidence type="ECO:0000256" key="1">
    <source>
        <dbReference type="SAM" id="MobiDB-lite"/>
    </source>
</evidence>
<feature type="region of interest" description="Disordered" evidence="1">
    <location>
        <begin position="375"/>
        <end position="600"/>
    </location>
</feature>
<feature type="domain" description="ZW10 C-terminal helical" evidence="3">
    <location>
        <begin position="783"/>
        <end position="925"/>
    </location>
</feature>
<feature type="compositionally biased region" description="Acidic residues" evidence="1">
    <location>
        <begin position="469"/>
        <end position="489"/>
    </location>
</feature>
<dbReference type="Proteomes" id="UP000077266">
    <property type="component" value="Unassembled WGS sequence"/>
</dbReference>
<keyword evidence="5" id="KW-1185">Reference proteome</keyword>
<feature type="compositionally biased region" description="Polar residues" evidence="1">
    <location>
        <begin position="565"/>
        <end position="578"/>
    </location>
</feature>
<dbReference type="EMBL" id="KV425970">
    <property type="protein sequence ID" value="KZV94585.1"/>
    <property type="molecule type" value="Genomic_DNA"/>
</dbReference>
<dbReference type="GO" id="GO:0007094">
    <property type="term" value="P:mitotic spindle assembly checkpoint signaling"/>
    <property type="evidence" value="ECO:0007669"/>
    <property type="project" value="TreeGrafter"/>
</dbReference>
<dbReference type="OrthoDB" id="534815at2759"/>
<dbReference type="PANTHER" id="PTHR12205">
    <property type="entry name" value="CENTROMERE/KINETOCHORE PROTEIN ZW10"/>
    <property type="match status" value="1"/>
</dbReference>
<dbReference type="AlphaFoldDB" id="A0A165JAX4"/>
<evidence type="ECO:0000313" key="4">
    <source>
        <dbReference type="EMBL" id="KZV94585.1"/>
    </source>
</evidence>
<dbReference type="Pfam" id="PF22766">
    <property type="entry name" value="ZW10_C2"/>
    <property type="match status" value="1"/>
</dbReference>
<dbReference type="PANTHER" id="PTHR12205:SF0">
    <property type="entry name" value="CENTROMERE_KINETOCHORE PROTEIN ZW10 HOMOLOG"/>
    <property type="match status" value="1"/>
</dbReference>
<dbReference type="InParanoid" id="A0A165JAX4"/>
<dbReference type="STRING" id="1314781.A0A165JAX4"/>
<dbReference type="Gene3D" id="1.10.357.150">
    <property type="match status" value="1"/>
</dbReference>
<dbReference type="Pfam" id="PF20666">
    <property type="entry name" value="ZW10_C"/>
    <property type="match status" value="1"/>
</dbReference>
<dbReference type="GO" id="GO:0006888">
    <property type="term" value="P:endoplasmic reticulum to Golgi vesicle-mediated transport"/>
    <property type="evidence" value="ECO:0007669"/>
    <property type="project" value="TreeGrafter"/>
</dbReference>
<dbReference type="GO" id="GO:1990423">
    <property type="term" value="C:RZZ complex"/>
    <property type="evidence" value="ECO:0007669"/>
    <property type="project" value="TreeGrafter"/>
</dbReference>
<evidence type="ECO:0000313" key="5">
    <source>
        <dbReference type="Proteomes" id="UP000077266"/>
    </source>
</evidence>
<accession>A0A165JAX4</accession>
<sequence>MDSVLQEIADAPTLSHDQSAQWLQRVENDIGGVKTRIHERIERDRPTFDRQYNATNSIKTKIASLTRDIDALEAAKQGIIVNLTTSLANNSVIQQEALDASTLSNATAHLLASVRAFHAASDHVRDGRLPEAIAACTSVLSALDDAPAPLGSSKVARDLRARVSTMQHKVQEQLSALLSRCVSVIAAQRTLTLHTSENAISLRDICSSISREFLTAHLNSLRKDLLAHFVEPILQSPVAVTVEADMLALHHSDDPEKRLQSLSALLRFLHARLLPNLPQTVSDEFAASLYSPLVNSVLHGLLEPSLPSRLQQLPAFLSLVREAVDFETLVTADLSITRGAERTLKDWADKAPSYYEKGRRQQLLQEARTVLLGESSESVRVDAPSSDEHVDHAEEPEPAKEDPQTQEDDFENSWDFEDDKAPANGRTSTDSWGFDDDAEAEADVDVEMKDAPAPTPVPTKPPEIAISPSDEDSSNGWGWDDDGADPDVDSVDKPADADEDDPWESAWAEPPKPPASAPAQVEAFPPSSPMKPKAATRLEKKFAKSKGLNVPTTPMSANPIGAKSFASSQHDGFQSQPVSAKASPQPGPSFGRKPPPPKEKATFMISQSALTTLDIAKRALAEGRELSESSIFDEHAASSARGGAALLNSASSVLDLFRAVLPVKDTPPFGGSALKALRFSNDCLYLSHAVLQLRSGADGAKTGQDPEVRWRDALEDVAHRLRDCSTHWFEDTLVRLEFLGLALVADEDNQDRRREVLLDLLGAAEGFLYVGDAEQFLQCKTIVEQLAKDITKLAKDWKPTLTKHAYYTALGTLVDGVLAQMIDQIIALDDIPDVESRHLSQLCRLLTHLEGLFVDEHTGSSLVVVHVPSWLKFSYLSELLEASLTDISYLFDEGALIDFETEELVKLIRALFADTPLRANAITKISAGHVQS</sequence>
<dbReference type="InterPro" id="IPR046362">
    <property type="entry name" value="Zw10/DSL1_C_sf"/>
</dbReference>
<proteinExistence type="predicted"/>
<feature type="compositionally biased region" description="Acidic residues" evidence="1">
    <location>
        <begin position="404"/>
        <end position="418"/>
    </location>
</feature>
<gene>
    <name evidence="4" type="ORF">EXIGLDRAFT_645072</name>
</gene>
<evidence type="ECO:0000259" key="3">
    <source>
        <dbReference type="Pfam" id="PF22766"/>
    </source>
</evidence>
<name>A0A165JAX4_EXIGL</name>
<protein>
    <submittedName>
        <fullName evidence="4">Uncharacterized protein</fullName>
    </submittedName>
</protein>
<reference evidence="4 5" key="1">
    <citation type="journal article" date="2016" name="Mol. Biol. Evol.">
        <title>Comparative Genomics of Early-Diverging Mushroom-Forming Fungi Provides Insights into the Origins of Lignocellulose Decay Capabilities.</title>
        <authorList>
            <person name="Nagy L.G."/>
            <person name="Riley R."/>
            <person name="Tritt A."/>
            <person name="Adam C."/>
            <person name="Daum C."/>
            <person name="Floudas D."/>
            <person name="Sun H."/>
            <person name="Yadav J.S."/>
            <person name="Pangilinan J."/>
            <person name="Larsson K.H."/>
            <person name="Matsuura K."/>
            <person name="Barry K."/>
            <person name="Labutti K."/>
            <person name="Kuo R."/>
            <person name="Ohm R.A."/>
            <person name="Bhattacharya S.S."/>
            <person name="Shirouzu T."/>
            <person name="Yoshinaga Y."/>
            <person name="Martin F.M."/>
            <person name="Grigoriev I.V."/>
            <person name="Hibbett D.S."/>
        </authorList>
    </citation>
    <scope>NUCLEOTIDE SEQUENCE [LARGE SCALE GENOMIC DNA]</scope>
    <source>
        <strain evidence="4 5">HHB12029</strain>
    </source>
</reference>
<dbReference type="InterPro" id="IPR048343">
    <property type="entry name" value="ZW10_C"/>
</dbReference>
<dbReference type="GO" id="GO:0005737">
    <property type="term" value="C:cytoplasm"/>
    <property type="evidence" value="ECO:0007669"/>
    <property type="project" value="GOC"/>
</dbReference>
<feature type="compositionally biased region" description="Basic and acidic residues" evidence="1">
    <location>
        <begin position="386"/>
        <end position="403"/>
    </location>
</feature>
<feature type="domain" description="Centromere/kinetochore protein zw10 C-terminal" evidence="2">
    <location>
        <begin position="631"/>
        <end position="734"/>
    </location>
</feature>